<keyword evidence="2" id="KW-0040">ANK repeat</keyword>
<dbReference type="AlphaFoldDB" id="A0A179FWK8"/>
<dbReference type="SUPFAM" id="SSF48403">
    <property type="entry name" value="Ankyrin repeat"/>
    <property type="match status" value="2"/>
</dbReference>
<dbReference type="InterPro" id="IPR036770">
    <property type="entry name" value="Ankyrin_rpt-contain_sf"/>
</dbReference>
<keyword evidence="1" id="KW-0677">Repeat</keyword>
<sequence length="595" mass="65802">MASIARLAQASSFTHVHQFPGSQALRIDNEQTTPPATNKIMDEHGHYPWVSGPSPPSDYDWEGVDPLVHKYGDDPFVKAAKDAQAVQQLLDDGAGVSAEGVLAAAEGGYMDSLEVIFETGISPNIRSATACAPDAGVRMGWEVRDVAVSFRDVLFYDEWQEWYPLQAAARTTLMPVTQNGIERQIGVMRLLLKKGADPYAVYREPLWRQSPYPYPGEAYDEQVDPPWEDKYAEAPPVQGRAYGTRSVIHSLFEDGGQLLPFFDKDFPLALELRDGQGRTILHSCCRSALGADALVGVFLRDIEPNRYNRKVFASIDDTNDSMFHALRLRGADLLAVDNNGKHILHHLLDANRPWSFGNRPPVIRNAFRYVLANLTKLVNKPDRHGTHPLHSALQLWRRHPYFSDADDEAGLESIIQQLLAAGADPLARDGRGNKVLHYLAVNGLAEKLHGDTTRRTFRYFLNLGVNVNTRNAAGRTAIELLLDDDGSMAVFRASNYLSTSLYGQLPSRKDVDAEVLEVFDRAGARWTESGGDGATLLHIVARHPTNFTAATSRAMYLVEKGVNALAKDSEGRTAVDVAEKHSATEVLDVLRPQSL</sequence>
<accession>A0A179FWK8</accession>
<dbReference type="Proteomes" id="UP000078240">
    <property type="component" value="Unassembled WGS sequence"/>
</dbReference>
<dbReference type="InterPro" id="IPR050745">
    <property type="entry name" value="Multifunctional_regulatory"/>
</dbReference>
<dbReference type="Gene3D" id="1.25.40.20">
    <property type="entry name" value="Ankyrin repeat-containing domain"/>
    <property type="match status" value="2"/>
</dbReference>
<evidence type="ECO:0000256" key="2">
    <source>
        <dbReference type="ARBA" id="ARBA00023043"/>
    </source>
</evidence>
<comment type="caution">
    <text evidence="3">The sequence shown here is derived from an EMBL/GenBank/DDBJ whole genome shotgun (WGS) entry which is preliminary data.</text>
</comment>
<dbReference type="InterPro" id="IPR002110">
    <property type="entry name" value="Ankyrin_rpt"/>
</dbReference>
<proteinExistence type="predicted"/>
<evidence type="ECO:0000256" key="1">
    <source>
        <dbReference type="ARBA" id="ARBA00022737"/>
    </source>
</evidence>
<evidence type="ECO:0000313" key="3">
    <source>
        <dbReference type="EMBL" id="OAQ69501.1"/>
    </source>
</evidence>
<reference evidence="3 4" key="1">
    <citation type="submission" date="2016-01" db="EMBL/GenBank/DDBJ databases">
        <title>Biosynthesis of antibiotic leucinostatins and their inhibition on Phytophthora in bio-control Purpureocillium lilacinum.</title>
        <authorList>
            <person name="Wang G."/>
            <person name="Liu Z."/>
            <person name="Lin R."/>
            <person name="Li E."/>
            <person name="Mao Z."/>
            <person name="Ling J."/>
            <person name="Yin W."/>
            <person name="Xie B."/>
        </authorList>
    </citation>
    <scope>NUCLEOTIDE SEQUENCE [LARGE SCALE GENOMIC DNA]</scope>
    <source>
        <strain evidence="3">PLBJ-1</strain>
    </source>
</reference>
<evidence type="ECO:0000313" key="4">
    <source>
        <dbReference type="Proteomes" id="UP000078240"/>
    </source>
</evidence>
<organism evidence="3 4">
    <name type="scientific">Purpureocillium lilacinum</name>
    <name type="common">Paecilomyces lilacinus</name>
    <dbReference type="NCBI Taxonomy" id="33203"/>
    <lineage>
        <taxon>Eukaryota</taxon>
        <taxon>Fungi</taxon>
        <taxon>Dikarya</taxon>
        <taxon>Ascomycota</taxon>
        <taxon>Pezizomycotina</taxon>
        <taxon>Sordariomycetes</taxon>
        <taxon>Hypocreomycetidae</taxon>
        <taxon>Hypocreales</taxon>
        <taxon>Ophiocordycipitaceae</taxon>
        <taxon>Purpureocillium</taxon>
    </lineage>
</organism>
<dbReference type="PANTHER" id="PTHR24189:SF50">
    <property type="entry name" value="ANKYRIN REPEAT AND SOCS BOX PROTEIN 2"/>
    <property type="match status" value="1"/>
</dbReference>
<name>A0A179FWK8_PURLI</name>
<dbReference type="EMBL" id="LSBH01000011">
    <property type="protein sequence ID" value="OAQ69501.1"/>
    <property type="molecule type" value="Genomic_DNA"/>
</dbReference>
<dbReference type="PANTHER" id="PTHR24189">
    <property type="entry name" value="MYOTROPHIN"/>
    <property type="match status" value="1"/>
</dbReference>
<gene>
    <name evidence="3" type="ORF">VFPBJ_10876</name>
</gene>
<protein>
    <submittedName>
        <fullName evidence="3">Ankyrin repeats (3 copies) domain-containing protein</fullName>
    </submittedName>
</protein>
<dbReference type="SMART" id="SM00248">
    <property type="entry name" value="ANK"/>
    <property type="match status" value="6"/>
</dbReference>